<organism evidence="2 3">
    <name type="scientific">Spongisporangium articulatum</name>
    <dbReference type="NCBI Taxonomy" id="3362603"/>
    <lineage>
        <taxon>Bacteria</taxon>
        <taxon>Bacillati</taxon>
        <taxon>Actinomycetota</taxon>
        <taxon>Actinomycetes</taxon>
        <taxon>Kineosporiales</taxon>
        <taxon>Kineosporiaceae</taxon>
        <taxon>Spongisporangium</taxon>
    </lineage>
</organism>
<sequence length="586" mass="64202">MSRVERAKMPLAQDVVEAVAVSHGVCIRPVPMQVTDTATGQLSYVDVPCGATLASKCPSCAERARRLRVHQCREGWHLLDEPDLTPDAPNSEQQALMVERADITAARDHALSAGDELEALAHTEALTDVDAALRHAGVRGQVDPAKVQRATRSTRRRSDVPDLPKRPMEATTLGRTFTGHDGEVFRPSMFLTVTLPSYGRVNTDGTPKDADTYDYVRQVRDSFGFAGLLDRLVQNLRRVAGFEVQYFATVEPQKRLAPHAHFAIRGTIPRALVKQVVAATYRQVWWPTTGSVVHSDDNPPVWDDDLGYVDAATGVPLTSWADALAELDHADDLADELNAPELAAQPFHVLRFGAQVDLQGLLAGTPDSERRIGYLAKYLTKAMSDAHAIDDTDPHAARQRAHLARLAAVAKVEPCGPGCANWLRYGIQPRGAHAGITPGGCRSKAHKSEYLGYAGRRILVSRKWTGKTLADHRHDRRAWVLATLGVHPEQVDDGDNEGDEQRPAESARPARPRDKTRDRYSWAPVERNAPIPPLAHRLLTAIAQRSGWRAAYEAARDGKPPPPELLSATPLDPDHGRSATDGTEQP</sequence>
<evidence type="ECO:0000313" key="2">
    <source>
        <dbReference type="EMBL" id="MFI7586984.1"/>
    </source>
</evidence>
<feature type="region of interest" description="Disordered" evidence="1">
    <location>
        <begin position="549"/>
        <end position="586"/>
    </location>
</feature>
<accession>A0ABW8AKU7</accession>
<feature type="region of interest" description="Disordered" evidence="1">
    <location>
        <begin position="142"/>
        <end position="167"/>
    </location>
</feature>
<gene>
    <name evidence="2" type="ORF">ACIB24_07900</name>
</gene>
<feature type="region of interest" description="Disordered" evidence="1">
    <location>
        <begin position="488"/>
        <end position="524"/>
    </location>
</feature>
<comment type="caution">
    <text evidence="2">The sequence shown here is derived from an EMBL/GenBank/DDBJ whole genome shotgun (WGS) entry which is preliminary data.</text>
</comment>
<dbReference type="Pfam" id="PF20199">
    <property type="entry name" value="RepSA"/>
    <property type="match status" value="1"/>
</dbReference>
<keyword evidence="3" id="KW-1185">Reference proteome</keyword>
<dbReference type="InterPro" id="IPR046828">
    <property type="entry name" value="RepSA"/>
</dbReference>
<protein>
    <submittedName>
        <fullName evidence="2">Replication initiator</fullName>
    </submittedName>
</protein>
<dbReference type="RefSeq" id="WP_398277748.1">
    <property type="nucleotide sequence ID" value="NZ_JBITLV010000002.1"/>
</dbReference>
<evidence type="ECO:0000313" key="3">
    <source>
        <dbReference type="Proteomes" id="UP001612915"/>
    </source>
</evidence>
<reference evidence="2 3" key="1">
    <citation type="submission" date="2024-10" db="EMBL/GenBank/DDBJ databases">
        <title>The Natural Products Discovery Center: Release of the First 8490 Sequenced Strains for Exploring Actinobacteria Biosynthetic Diversity.</title>
        <authorList>
            <person name="Kalkreuter E."/>
            <person name="Kautsar S.A."/>
            <person name="Yang D."/>
            <person name="Bader C.D."/>
            <person name="Teijaro C.N."/>
            <person name="Fluegel L."/>
            <person name="Davis C.M."/>
            <person name="Simpson J.R."/>
            <person name="Lauterbach L."/>
            <person name="Steele A.D."/>
            <person name="Gui C."/>
            <person name="Meng S."/>
            <person name="Li G."/>
            <person name="Viehrig K."/>
            <person name="Ye F."/>
            <person name="Su P."/>
            <person name="Kiefer A.F."/>
            <person name="Nichols A."/>
            <person name="Cepeda A.J."/>
            <person name="Yan W."/>
            <person name="Fan B."/>
            <person name="Jiang Y."/>
            <person name="Adhikari A."/>
            <person name="Zheng C.-J."/>
            <person name="Schuster L."/>
            <person name="Cowan T.M."/>
            <person name="Smanski M.J."/>
            <person name="Chevrette M.G."/>
            <person name="De Carvalho L.P.S."/>
            <person name="Shen B."/>
        </authorList>
    </citation>
    <scope>NUCLEOTIDE SEQUENCE [LARGE SCALE GENOMIC DNA]</scope>
    <source>
        <strain evidence="2 3">NPDC049639</strain>
    </source>
</reference>
<feature type="compositionally biased region" description="Basic and acidic residues" evidence="1">
    <location>
        <begin position="511"/>
        <end position="520"/>
    </location>
</feature>
<evidence type="ECO:0000256" key="1">
    <source>
        <dbReference type="SAM" id="MobiDB-lite"/>
    </source>
</evidence>
<proteinExistence type="predicted"/>
<feature type="compositionally biased region" description="Basic and acidic residues" evidence="1">
    <location>
        <begin position="156"/>
        <end position="167"/>
    </location>
</feature>
<dbReference type="EMBL" id="JBITLV010000002">
    <property type="protein sequence ID" value="MFI7586984.1"/>
    <property type="molecule type" value="Genomic_DNA"/>
</dbReference>
<dbReference type="Proteomes" id="UP001612915">
    <property type="component" value="Unassembled WGS sequence"/>
</dbReference>
<name>A0ABW8AKU7_9ACTN</name>